<dbReference type="Proteomes" id="UP001257277">
    <property type="component" value="Unassembled WGS sequence"/>
</dbReference>
<dbReference type="InterPro" id="IPR026444">
    <property type="entry name" value="Secre_tail"/>
</dbReference>
<name>A0ABU3LDR3_9FLAO</name>
<keyword evidence="1" id="KW-0732">Signal</keyword>
<protein>
    <submittedName>
        <fullName evidence="2">T9SS type A sorting domain-containing protein</fullName>
    </submittedName>
</protein>
<evidence type="ECO:0000313" key="3">
    <source>
        <dbReference type="Proteomes" id="UP001257277"/>
    </source>
</evidence>
<comment type="caution">
    <text evidence="2">The sequence shown here is derived from an EMBL/GenBank/DDBJ whole genome shotgun (WGS) entry which is preliminary data.</text>
</comment>
<reference evidence="2 3" key="1">
    <citation type="submission" date="2023-09" db="EMBL/GenBank/DDBJ databases">
        <title>Novel taxa isolated from Blanes Bay.</title>
        <authorList>
            <person name="Rey-Velasco X."/>
            <person name="Lucena T."/>
        </authorList>
    </citation>
    <scope>NUCLEOTIDE SEQUENCE [LARGE SCALE GENOMIC DNA]</scope>
    <source>
        <strain evidence="2 3">S356</strain>
    </source>
</reference>
<dbReference type="EMBL" id="JAVTTO010000001">
    <property type="protein sequence ID" value="MDT7831222.1"/>
    <property type="molecule type" value="Genomic_DNA"/>
</dbReference>
<organism evidence="2 3">
    <name type="scientific">Asprobacillus argus</name>
    <dbReference type="NCBI Taxonomy" id="3076534"/>
    <lineage>
        <taxon>Bacteria</taxon>
        <taxon>Pseudomonadati</taxon>
        <taxon>Bacteroidota</taxon>
        <taxon>Flavobacteriia</taxon>
        <taxon>Flavobacteriales</taxon>
        <taxon>Flavobacteriaceae</taxon>
        <taxon>Asprobacillus</taxon>
    </lineage>
</organism>
<dbReference type="NCBIfam" id="TIGR04183">
    <property type="entry name" value="Por_Secre_tail"/>
    <property type="match status" value="1"/>
</dbReference>
<sequence length="732" mass="77640">MMKNYEKRFGKIGTFFWMLVFFLLSGSVLAQTITYSFANAKMTDGSGGAGTTHYEVDVLISTDTDFKMGIGQFYIDYNTAAFGSSVFGSGKLTNAHPANGATGPYLAGSYILDELFVSILNVYNQPIYADNTSSKLSIAWTQGQGSDQISTNVTVAGSPRLLFHLILEYTDNTQDPMITFDAGLSDNLTFTAGPTAPGAGGTNLTDDTYDSSGSKLVNNWTGTTDTDWDTTTNWSLGSVPTGTTSVTISDVANDPVAAGAISVDGMTLNAGAKLTVNGAVTNNSTIVVNSGASLIAKTSVSGNITYNRSLATTNWYLVSSPVTNQDIDVFAGAEGLAAGSVNNRGLATYNNSTPGWVYYQDGASGSGNFTQGEGRSIKLAATGDIAFTGAMPVSDVGIAITSNTNGFNLVGNPYPSFIPANTNADGTNNVLTINSSDLTEQTVWFWNEGTSAYQPINQASGARYIAPAQGFFVSSNGSNTFNFTEAMQSHQADNFQRNANVRPEIKLSITDGSQTKETEVFYIAGTTTSWDNGYDSSMFGGGDHSFAIYTQLVSDNEGENLGIQSLPDSGFETMIIPVGVNATSGMEITFSTVAINIPNGLSVILEDRVAETYTVLDEDSDVYTITLNEDYSGIGRFYLHVNTMSTLSAENLVPQSISMYTTTPRNLHVSGLPNEQAALKMYSVLGQQVFSTSFNGASVNDINLPGAIKSGVYIVHLKTASGNSLQKKIILE</sequence>
<evidence type="ECO:0000313" key="2">
    <source>
        <dbReference type="EMBL" id="MDT7831222.1"/>
    </source>
</evidence>
<evidence type="ECO:0000256" key="1">
    <source>
        <dbReference type="ARBA" id="ARBA00022729"/>
    </source>
</evidence>
<keyword evidence="3" id="KW-1185">Reference proteome</keyword>
<dbReference type="RefSeq" id="WP_349240473.1">
    <property type="nucleotide sequence ID" value="NZ_JAVTTO010000001.1"/>
</dbReference>
<proteinExistence type="predicted"/>
<accession>A0ABU3LDR3</accession>
<gene>
    <name evidence="2" type="ORF">RQM59_02465</name>
</gene>